<protein>
    <submittedName>
        <fullName evidence="2">Uncharacterized protein</fullName>
    </submittedName>
</protein>
<gene>
    <name evidence="2" type="ORF">KSP39_PZI016938</name>
</gene>
<sequence length="101" mass="11265">MEDILNDAGSAKRRGKKMVALLSKLQESKPGDRPTNLLPELRRIPPTMAARRSPRLNNSNIFFSTTSAASDHRRRCSRPWKLRTTPTTSSTVAGFDLAWGV</sequence>
<organism evidence="2 3">
    <name type="scientific">Platanthera zijinensis</name>
    <dbReference type="NCBI Taxonomy" id="2320716"/>
    <lineage>
        <taxon>Eukaryota</taxon>
        <taxon>Viridiplantae</taxon>
        <taxon>Streptophyta</taxon>
        <taxon>Embryophyta</taxon>
        <taxon>Tracheophyta</taxon>
        <taxon>Spermatophyta</taxon>
        <taxon>Magnoliopsida</taxon>
        <taxon>Liliopsida</taxon>
        <taxon>Asparagales</taxon>
        <taxon>Orchidaceae</taxon>
        <taxon>Orchidoideae</taxon>
        <taxon>Orchideae</taxon>
        <taxon>Orchidinae</taxon>
        <taxon>Platanthera</taxon>
    </lineage>
</organism>
<name>A0AAP0B7N1_9ASPA</name>
<evidence type="ECO:0000313" key="2">
    <source>
        <dbReference type="EMBL" id="KAK8931424.1"/>
    </source>
</evidence>
<evidence type="ECO:0000313" key="3">
    <source>
        <dbReference type="Proteomes" id="UP001418222"/>
    </source>
</evidence>
<reference evidence="2 3" key="1">
    <citation type="journal article" date="2022" name="Nat. Plants">
        <title>Genomes of leafy and leafless Platanthera orchids illuminate the evolution of mycoheterotrophy.</title>
        <authorList>
            <person name="Li M.H."/>
            <person name="Liu K.W."/>
            <person name="Li Z."/>
            <person name="Lu H.C."/>
            <person name="Ye Q.L."/>
            <person name="Zhang D."/>
            <person name="Wang J.Y."/>
            <person name="Li Y.F."/>
            <person name="Zhong Z.M."/>
            <person name="Liu X."/>
            <person name="Yu X."/>
            <person name="Liu D.K."/>
            <person name="Tu X.D."/>
            <person name="Liu B."/>
            <person name="Hao Y."/>
            <person name="Liao X.Y."/>
            <person name="Jiang Y.T."/>
            <person name="Sun W.H."/>
            <person name="Chen J."/>
            <person name="Chen Y.Q."/>
            <person name="Ai Y."/>
            <person name="Zhai J.W."/>
            <person name="Wu S.S."/>
            <person name="Zhou Z."/>
            <person name="Hsiao Y.Y."/>
            <person name="Wu W.L."/>
            <person name="Chen Y.Y."/>
            <person name="Lin Y.F."/>
            <person name="Hsu J.L."/>
            <person name="Li C.Y."/>
            <person name="Wang Z.W."/>
            <person name="Zhao X."/>
            <person name="Zhong W.Y."/>
            <person name="Ma X.K."/>
            <person name="Ma L."/>
            <person name="Huang J."/>
            <person name="Chen G.Z."/>
            <person name="Huang M.Z."/>
            <person name="Huang L."/>
            <person name="Peng D.H."/>
            <person name="Luo Y.B."/>
            <person name="Zou S.Q."/>
            <person name="Chen S.P."/>
            <person name="Lan S."/>
            <person name="Tsai W.C."/>
            <person name="Van de Peer Y."/>
            <person name="Liu Z.J."/>
        </authorList>
    </citation>
    <scope>NUCLEOTIDE SEQUENCE [LARGE SCALE GENOMIC DNA]</scope>
    <source>
        <strain evidence="2">Lor287</strain>
    </source>
</reference>
<keyword evidence="3" id="KW-1185">Reference proteome</keyword>
<comment type="caution">
    <text evidence="2">The sequence shown here is derived from an EMBL/GenBank/DDBJ whole genome shotgun (WGS) entry which is preliminary data.</text>
</comment>
<proteinExistence type="predicted"/>
<accession>A0AAP0B7N1</accession>
<dbReference type="EMBL" id="JBBWWQ010000014">
    <property type="protein sequence ID" value="KAK8931424.1"/>
    <property type="molecule type" value="Genomic_DNA"/>
</dbReference>
<feature type="region of interest" description="Disordered" evidence="1">
    <location>
        <begin position="23"/>
        <end position="57"/>
    </location>
</feature>
<evidence type="ECO:0000256" key="1">
    <source>
        <dbReference type="SAM" id="MobiDB-lite"/>
    </source>
</evidence>
<dbReference type="AlphaFoldDB" id="A0AAP0B7N1"/>
<dbReference type="Proteomes" id="UP001418222">
    <property type="component" value="Unassembled WGS sequence"/>
</dbReference>